<feature type="region of interest" description="Disordered" evidence="1">
    <location>
        <begin position="62"/>
        <end position="179"/>
    </location>
</feature>
<sequence>MHMRYSGHWVRFAFNFLMRQTNNGWPGPPSMDRPFDALWPNFRHLYSLPSFSHPIISYPSPKLQPRHKSTPRPCTPHKNIPPVASRFPTLRPLWRTSHSSTSSPRSYRTTTARKTPAVNLAPRPPHPLRPPRHSRPRLPFHNPCARPLHPRSPSPLRPRIRRTRPSPQASGGRSRRAPLFRRTLRATRRLATRSWRR</sequence>
<evidence type="ECO:0000313" key="2">
    <source>
        <dbReference type="EMBL" id="KII84718.1"/>
    </source>
</evidence>
<dbReference type="AlphaFoldDB" id="A0A0C9T933"/>
<feature type="compositionally biased region" description="Basic residues" evidence="1">
    <location>
        <begin position="129"/>
        <end position="138"/>
    </location>
</feature>
<protein>
    <submittedName>
        <fullName evidence="2">Uncharacterized protein</fullName>
    </submittedName>
</protein>
<evidence type="ECO:0000313" key="3">
    <source>
        <dbReference type="Proteomes" id="UP000053263"/>
    </source>
</evidence>
<name>A0A0C9T933_PLICR</name>
<feature type="compositionally biased region" description="Low complexity" evidence="1">
    <location>
        <begin position="95"/>
        <end position="113"/>
    </location>
</feature>
<dbReference type="EMBL" id="KN832569">
    <property type="protein sequence ID" value="KII84718.1"/>
    <property type="molecule type" value="Genomic_DNA"/>
</dbReference>
<evidence type="ECO:0000256" key="1">
    <source>
        <dbReference type="SAM" id="MobiDB-lite"/>
    </source>
</evidence>
<gene>
    <name evidence="2" type="ORF">PLICRDRAFT_339831</name>
</gene>
<dbReference type="HOGENOM" id="CLU_1384678_0_0_1"/>
<dbReference type="Proteomes" id="UP000053263">
    <property type="component" value="Unassembled WGS sequence"/>
</dbReference>
<accession>A0A0C9T933</accession>
<proteinExistence type="predicted"/>
<reference evidence="2 3" key="1">
    <citation type="submission" date="2014-06" db="EMBL/GenBank/DDBJ databases">
        <title>Evolutionary Origins and Diversification of the Mycorrhizal Mutualists.</title>
        <authorList>
            <consortium name="DOE Joint Genome Institute"/>
            <consortium name="Mycorrhizal Genomics Consortium"/>
            <person name="Kohler A."/>
            <person name="Kuo A."/>
            <person name="Nagy L.G."/>
            <person name="Floudas D."/>
            <person name="Copeland A."/>
            <person name="Barry K.W."/>
            <person name="Cichocki N."/>
            <person name="Veneault-Fourrey C."/>
            <person name="LaButti K."/>
            <person name="Lindquist E.A."/>
            <person name="Lipzen A."/>
            <person name="Lundell T."/>
            <person name="Morin E."/>
            <person name="Murat C."/>
            <person name="Riley R."/>
            <person name="Ohm R."/>
            <person name="Sun H."/>
            <person name="Tunlid A."/>
            <person name="Henrissat B."/>
            <person name="Grigoriev I.V."/>
            <person name="Hibbett D.S."/>
            <person name="Martin F."/>
        </authorList>
    </citation>
    <scope>NUCLEOTIDE SEQUENCE [LARGE SCALE GENOMIC DNA]</scope>
    <source>
        <strain evidence="2 3">FD-325 SS-3</strain>
    </source>
</reference>
<organism evidence="2 3">
    <name type="scientific">Plicaturopsis crispa FD-325 SS-3</name>
    <dbReference type="NCBI Taxonomy" id="944288"/>
    <lineage>
        <taxon>Eukaryota</taxon>
        <taxon>Fungi</taxon>
        <taxon>Dikarya</taxon>
        <taxon>Basidiomycota</taxon>
        <taxon>Agaricomycotina</taxon>
        <taxon>Agaricomycetes</taxon>
        <taxon>Agaricomycetidae</taxon>
        <taxon>Amylocorticiales</taxon>
        <taxon>Amylocorticiaceae</taxon>
        <taxon>Plicatura</taxon>
        <taxon>Plicaturopsis crispa</taxon>
    </lineage>
</organism>
<keyword evidence="3" id="KW-1185">Reference proteome</keyword>